<dbReference type="EMBL" id="CAEY01001590">
    <property type="status" value="NOT_ANNOTATED_CDS"/>
    <property type="molecule type" value="Genomic_DNA"/>
</dbReference>
<evidence type="ECO:0008006" key="14">
    <source>
        <dbReference type="Google" id="ProtNLM"/>
    </source>
</evidence>
<evidence type="ECO:0000256" key="8">
    <source>
        <dbReference type="ARBA" id="ARBA00023277"/>
    </source>
</evidence>
<dbReference type="InterPro" id="IPR006203">
    <property type="entry name" value="GHMP_knse_ATP-bd_CS"/>
</dbReference>
<dbReference type="InterPro" id="IPR014721">
    <property type="entry name" value="Ribsml_uS5_D2-typ_fold_subgr"/>
</dbReference>
<dbReference type="InterPro" id="IPR000705">
    <property type="entry name" value="Galactokinase"/>
</dbReference>
<evidence type="ECO:0000313" key="13">
    <source>
        <dbReference type="Proteomes" id="UP000015104"/>
    </source>
</evidence>
<dbReference type="InterPro" id="IPR006204">
    <property type="entry name" value="GHMP_kinase_N_dom"/>
</dbReference>
<comment type="similarity">
    <text evidence="1">Belongs to the GHMP kinase family. GalK subfamily.</text>
</comment>
<dbReference type="NCBIfam" id="TIGR00131">
    <property type="entry name" value="gal_kin"/>
    <property type="match status" value="1"/>
</dbReference>
<accession>T1K5Q5</accession>
<keyword evidence="7" id="KW-0460">Magnesium</keyword>
<dbReference type="InterPro" id="IPR020568">
    <property type="entry name" value="Ribosomal_Su5_D2-typ_SF"/>
</dbReference>
<dbReference type="PROSITE" id="PS00106">
    <property type="entry name" value="GALACTOKINASE"/>
    <property type="match status" value="1"/>
</dbReference>
<evidence type="ECO:0000256" key="3">
    <source>
        <dbReference type="ARBA" id="ARBA00022723"/>
    </source>
</evidence>
<dbReference type="EnsemblMetazoa" id="tetur05g07130.1">
    <property type="protein sequence ID" value="tetur05g07130.1"/>
    <property type="gene ID" value="tetur05g07130"/>
</dbReference>
<dbReference type="SUPFAM" id="SSF54211">
    <property type="entry name" value="Ribosomal protein S5 domain 2-like"/>
    <property type="match status" value="1"/>
</dbReference>
<dbReference type="eggNOG" id="KOG0631">
    <property type="taxonomic scope" value="Eukaryota"/>
</dbReference>
<dbReference type="STRING" id="32264.T1K5Q5"/>
<dbReference type="Proteomes" id="UP000015104">
    <property type="component" value="Unassembled WGS sequence"/>
</dbReference>
<proteinExistence type="inferred from homology"/>
<dbReference type="KEGG" id="tut:107360814"/>
<evidence type="ECO:0000256" key="2">
    <source>
        <dbReference type="ARBA" id="ARBA00022679"/>
    </source>
</evidence>
<dbReference type="InterPro" id="IPR019741">
    <property type="entry name" value="Galactokinase_CS"/>
</dbReference>
<evidence type="ECO:0000259" key="10">
    <source>
        <dbReference type="Pfam" id="PF08544"/>
    </source>
</evidence>
<evidence type="ECO:0000259" key="9">
    <source>
        <dbReference type="Pfam" id="PF00288"/>
    </source>
</evidence>
<dbReference type="InterPro" id="IPR019539">
    <property type="entry name" value="GalKase_N"/>
</dbReference>
<keyword evidence="6" id="KW-0067">ATP-binding</keyword>
<dbReference type="Gene3D" id="3.30.230.10">
    <property type="match status" value="1"/>
</dbReference>
<dbReference type="GO" id="GO:0005829">
    <property type="term" value="C:cytosol"/>
    <property type="evidence" value="ECO:0007669"/>
    <property type="project" value="TreeGrafter"/>
</dbReference>
<gene>
    <name evidence="12" type="primary">107360814</name>
</gene>
<organism evidence="12 13">
    <name type="scientific">Tetranychus urticae</name>
    <name type="common">Two-spotted spider mite</name>
    <dbReference type="NCBI Taxonomy" id="32264"/>
    <lineage>
        <taxon>Eukaryota</taxon>
        <taxon>Metazoa</taxon>
        <taxon>Ecdysozoa</taxon>
        <taxon>Arthropoda</taxon>
        <taxon>Chelicerata</taxon>
        <taxon>Arachnida</taxon>
        <taxon>Acari</taxon>
        <taxon>Acariformes</taxon>
        <taxon>Trombidiformes</taxon>
        <taxon>Prostigmata</taxon>
        <taxon>Eleutherengona</taxon>
        <taxon>Raphignathae</taxon>
        <taxon>Tetranychoidea</taxon>
        <taxon>Tetranychidae</taxon>
        <taxon>Tetranychus</taxon>
    </lineage>
</organism>
<dbReference type="OMA" id="VMPCAIN"/>
<dbReference type="Pfam" id="PF00288">
    <property type="entry name" value="GHMP_kinases_N"/>
    <property type="match status" value="1"/>
</dbReference>
<dbReference type="InterPro" id="IPR006206">
    <property type="entry name" value="Mevalonate/galactokinase"/>
</dbReference>
<dbReference type="GO" id="GO:0046872">
    <property type="term" value="F:metal ion binding"/>
    <property type="evidence" value="ECO:0007669"/>
    <property type="project" value="UniProtKB-KW"/>
</dbReference>
<keyword evidence="13" id="KW-1185">Reference proteome</keyword>
<evidence type="ECO:0000313" key="12">
    <source>
        <dbReference type="EnsemblMetazoa" id="tetur05g07130.1"/>
    </source>
</evidence>
<feature type="domain" description="Galactokinase N-terminal" evidence="11">
    <location>
        <begin position="22"/>
        <end position="71"/>
    </location>
</feature>
<keyword evidence="3" id="KW-0479">Metal-binding</keyword>
<dbReference type="SUPFAM" id="SSF55060">
    <property type="entry name" value="GHMP Kinase, C-terminal domain"/>
    <property type="match status" value="1"/>
</dbReference>
<dbReference type="GO" id="GO:0005524">
    <property type="term" value="F:ATP binding"/>
    <property type="evidence" value="ECO:0007669"/>
    <property type="project" value="UniProtKB-KW"/>
</dbReference>
<feature type="domain" description="GHMP kinase C-terminal" evidence="10">
    <location>
        <begin position="294"/>
        <end position="367"/>
    </location>
</feature>
<dbReference type="HOGENOM" id="CLU_017814_2_0_1"/>
<keyword evidence="4" id="KW-0547">Nucleotide-binding</keyword>
<dbReference type="PRINTS" id="PR00959">
    <property type="entry name" value="MEVGALKINASE"/>
</dbReference>
<dbReference type="PROSITE" id="PS00627">
    <property type="entry name" value="GHMP_KINASES_ATP"/>
    <property type="match status" value="1"/>
</dbReference>
<name>T1K5Q5_TETUR</name>
<reference evidence="12" key="2">
    <citation type="submission" date="2015-06" db="UniProtKB">
        <authorList>
            <consortium name="EnsemblMetazoa"/>
        </authorList>
    </citation>
    <scope>IDENTIFICATION</scope>
</reference>
<protein>
    <recommendedName>
        <fullName evidence="14">Galactokinase</fullName>
    </recommendedName>
</protein>
<dbReference type="GO" id="GO:0004335">
    <property type="term" value="F:galactokinase activity"/>
    <property type="evidence" value="ECO:0007669"/>
    <property type="project" value="InterPro"/>
</dbReference>
<keyword evidence="2" id="KW-0808">Transferase</keyword>
<keyword evidence="5" id="KW-0418">Kinase</keyword>
<dbReference type="OrthoDB" id="275179at2759"/>
<evidence type="ECO:0000256" key="6">
    <source>
        <dbReference type="ARBA" id="ARBA00022840"/>
    </source>
</evidence>
<dbReference type="Pfam" id="PF08544">
    <property type="entry name" value="GHMP_kinases_C"/>
    <property type="match status" value="1"/>
</dbReference>
<dbReference type="GO" id="GO:0006012">
    <property type="term" value="P:galactose metabolic process"/>
    <property type="evidence" value="ECO:0007669"/>
    <property type="project" value="InterPro"/>
</dbReference>
<dbReference type="PIRSF" id="PIRSF000530">
    <property type="entry name" value="Galactokinase"/>
    <property type="match status" value="1"/>
</dbReference>
<dbReference type="Gene3D" id="3.30.70.890">
    <property type="entry name" value="GHMP kinase, C-terminal domain"/>
    <property type="match status" value="1"/>
</dbReference>
<keyword evidence="8" id="KW-0119">Carbohydrate metabolism</keyword>
<dbReference type="FunFam" id="3.30.70.890:FF:000001">
    <property type="entry name" value="Galactokinase"/>
    <property type="match status" value="1"/>
</dbReference>
<feature type="domain" description="GHMP kinase N-terminal" evidence="9">
    <location>
        <begin position="108"/>
        <end position="195"/>
    </location>
</feature>
<dbReference type="Pfam" id="PF10509">
    <property type="entry name" value="GalKase_gal_bdg"/>
    <property type="match status" value="1"/>
</dbReference>
<reference evidence="13" key="1">
    <citation type="submission" date="2011-08" db="EMBL/GenBank/DDBJ databases">
        <authorList>
            <person name="Rombauts S."/>
        </authorList>
    </citation>
    <scope>NUCLEOTIDE SEQUENCE</scope>
    <source>
        <strain evidence="13">London</strain>
    </source>
</reference>
<dbReference type="PRINTS" id="PR00473">
    <property type="entry name" value="GALCTOKINASE"/>
</dbReference>
<dbReference type="AlphaFoldDB" id="T1K5Q5"/>
<dbReference type="InterPro" id="IPR013750">
    <property type="entry name" value="GHMP_kinase_C_dom"/>
</dbReference>
<dbReference type="InterPro" id="IPR036554">
    <property type="entry name" value="GHMP_kinase_C_sf"/>
</dbReference>
<dbReference type="FunFam" id="3.30.230.10:FF:000040">
    <property type="entry name" value="Galactokinase 1"/>
    <property type="match status" value="1"/>
</dbReference>
<sequence length="399" mass="43353">MVQIAGAQVVPSLDDLIKQGIEEFEKIFQAEATVVGFSPGRVNLIGDHVDYNDGLVLPMAIPVYTVVIGAPNSFQICRIESLSNKLESPKRVELKFDSLTIGPPSWSNYVKGVISTFPGIKKPFDALILSSIPIGAGLSSSAALEVAFFNFLQGLSGSDLGISKQEIALLCQNAEHTFAGVPCGIMDQFVVVMGKKDHALLIDCRSLSTELVPLVSDDIVILVANSNIRHELAGSEYSSRRKNCEQVAQMLGKSSLRDVSMKELETSQTVLPLEQYQYSRHVITEIERALSASEALKKSDYVIFGALMTQSHCSLRDDYKVSVPEIDELCEIALESEGVYGSRITGGGFGGCTVTLVSANKVESTINNMMTKSRISVDFYVFKPAEGASYKNLPSKKSF</sequence>
<evidence type="ECO:0000256" key="7">
    <source>
        <dbReference type="ARBA" id="ARBA00022842"/>
    </source>
</evidence>
<dbReference type="PANTHER" id="PTHR10457">
    <property type="entry name" value="MEVALONATE KINASE/GALACTOKINASE"/>
    <property type="match status" value="1"/>
</dbReference>
<evidence type="ECO:0000256" key="1">
    <source>
        <dbReference type="ARBA" id="ARBA00006566"/>
    </source>
</evidence>
<dbReference type="PANTHER" id="PTHR10457:SF7">
    <property type="entry name" value="GALACTOKINASE-RELATED"/>
    <property type="match status" value="1"/>
</dbReference>
<evidence type="ECO:0000256" key="4">
    <source>
        <dbReference type="ARBA" id="ARBA00022741"/>
    </source>
</evidence>
<evidence type="ECO:0000256" key="5">
    <source>
        <dbReference type="ARBA" id="ARBA00022777"/>
    </source>
</evidence>
<evidence type="ECO:0000259" key="11">
    <source>
        <dbReference type="Pfam" id="PF10509"/>
    </source>
</evidence>